<evidence type="ECO:0000256" key="5">
    <source>
        <dbReference type="ARBA" id="ARBA00007739"/>
    </source>
</evidence>
<evidence type="ECO:0000256" key="19">
    <source>
        <dbReference type="ARBA" id="ARBA00023136"/>
    </source>
</evidence>
<sequence>MKRIVSLFIIIMILVFTASSYVIETNNSSYNIKDNLTAQVSATTSNYINYEEIPQDLIHAVVSVEDHRFFSHHGFDVLGFGRALYTNIKERSLEQGGSTITQQLAKNLFLTQEKTLNRKIKELFLAWKLERTYSKEEILEMYLNNSYFGAGAYGIQEASQSFFHKEVQDLNTEECALLAGVLKGPSIYNPEEHLEQAQKRQTLVLRLMKEKGYIE</sequence>
<evidence type="ECO:0000256" key="21">
    <source>
        <dbReference type="ARBA" id="ARBA00023268"/>
    </source>
</evidence>
<accession>A0AAE3HH33</accession>
<dbReference type="InterPro" id="IPR001264">
    <property type="entry name" value="Glyco_trans_51"/>
</dbReference>
<comment type="similarity">
    <text evidence="4">In the C-terminal section; belongs to the transpeptidase family.</text>
</comment>
<dbReference type="GO" id="GO:0046677">
    <property type="term" value="P:response to antibiotic"/>
    <property type="evidence" value="ECO:0007669"/>
    <property type="project" value="UniProtKB-KW"/>
</dbReference>
<evidence type="ECO:0000313" key="29">
    <source>
        <dbReference type="Proteomes" id="UP001205748"/>
    </source>
</evidence>
<evidence type="ECO:0000256" key="3">
    <source>
        <dbReference type="ARBA" id="ARBA00004752"/>
    </source>
</evidence>
<keyword evidence="16" id="KW-0735">Signal-anchor</keyword>
<reference evidence="28" key="1">
    <citation type="submission" date="2022-07" db="EMBL/GenBank/DDBJ databases">
        <title>Enhanced cultured diversity of the mouse gut microbiota enables custom-made synthetic communities.</title>
        <authorList>
            <person name="Afrizal A."/>
        </authorList>
    </citation>
    <scope>NUCLEOTIDE SEQUENCE</scope>
    <source>
        <strain evidence="28">DSM 28593</strain>
    </source>
</reference>
<dbReference type="EC" id="3.4.16.4" evidence="6"/>
<comment type="catalytic activity">
    <reaction evidence="25">
        <text>[GlcNAc-(1-&gt;4)-Mur2Ac(oyl-L-Ala-gamma-D-Glu-L-Lys-D-Ala-D-Ala)](n)-di-trans,octa-cis-undecaprenyl diphosphate + beta-D-GlcNAc-(1-&gt;4)-Mur2Ac(oyl-L-Ala-gamma-D-Glu-L-Lys-D-Ala-D-Ala)-di-trans,octa-cis-undecaprenyl diphosphate = [GlcNAc-(1-&gt;4)-Mur2Ac(oyl-L-Ala-gamma-D-Glu-L-Lys-D-Ala-D-Ala)](n+1)-di-trans,octa-cis-undecaprenyl diphosphate + di-trans,octa-cis-undecaprenyl diphosphate + H(+)</text>
        <dbReference type="Rhea" id="RHEA:23708"/>
        <dbReference type="Rhea" id="RHEA-COMP:9602"/>
        <dbReference type="Rhea" id="RHEA-COMP:9603"/>
        <dbReference type="ChEBI" id="CHEBI:15378"/>
        <dbReference type="ChEBI" id="CHEBI:58405"/>
        <dbReference type="ChEBI" id="CHEBI:60033"/>
        <dbReference type="ChEBI" id="CHEBI:78435"/>
        <dbReference type="EC" id="2.4.99.28"/>
    </reaction>
</comment>
<evidence type="ECO:0000256" key="10">
    <source>
        <dbReference type="ARBA" id="ARBA00022670"/>
    </source>
</evidence>
<evidence type="ECO:0000256" key="2">
    <source>
        <dbReference type="ARBA" id="ARBA00004401"/>
    </source>
</evidence>
<evidence type="ECO:0000256" key="14">
    <source>
        <dbReference type="ARBA" id="ARBA00022801"/>
    </source>
</evidence>
<keyword evidence="8" id="KW-1003">Cell membrane</keyword>
<comment type="similarity">
    <text evidence="5">In the N-terminal section; belongs to the glycosyltransferase 51 family.</text>
</comment>
<evidence type="ECO:0000256" key="24">
    <source>
        <dbReference type="ARBA" id="ARBA00044770"/>
    </source>
</evidence>
<dbReference type="GO" id="GO:0008360">
    <property type="term" value="P:regulation of cell shape"/>
    <property type="evidence" value="ECO:0007669"/>
    <property type="project" value="UniProtKB-KW"/>
</dbReference>
<evidence type="ECO:0000256" key="12">
    <source>
        <dbReference type="ARBA" id="ARBA00022679"/>
    </source>
</evidence>
<evidence type="ECO:0000256" key="22">
    <source>
        <dbReference type="ARBA" id="ARBA00023316"/>
    </source>
</evidence>
<evidence type="ECO:0000256" key="7">
    <source>
        <dbReference type="ARBA" id="ARBA00018638"/>
    </source>
</evidence>
<keyword evidence="10" id="KW-0645">Protease</keyword>
<comment type="catalytic activity">
    <reaction evidence="23">
        <text>Preferential cleavage: (Ac)2-L-Lys-D-Ala-|-D-Ala. Also transpeptidation of peptidyl-alanyl moieties that are N-acyl substituents of D-alanine.</text>
        <dbReference type="EC" id="3.4.16.4"/>
    </reaction>
</comment>
<comment type="pathway">
    <text evidence="3">Cell wall biogenesis; peptidoglycan biosynthesis.</text>
</comment>
<keyword evidence="29" id="KW-1185">Reference proteome</keyword>
<dbReference type="PANTHER" id="PTHR32282">
    <property type="entry name" value="BINDING PROTEIN TRANSPEPTIDASE, PUTATIVE-RELATED"/>
    <property type="match status" value="1"/>
</dbReference>
<keyword evidence="13" id="KW-0812">Transmembrane</keyword>
<dbReference type="EMBL" id="JANKAS010000017">
    <property type="protein sequence ID" value="MCR1900026.1"/>
    <property type="molecule type" value="Genomic_DNA"/>
</dbReference>
<dbReference type="InterPro" id="IPR023346">
    <property type="entry name" value="Lysozyme-like_dom_sf"/>
</dbReference>
<dbReference type="FunFam" id="1.10.3810.10:FF:000001">
    <property type="entry name" value="Penicillin-binding protein 1A"/>
    <property type="match status" value="1"/>
</dbReference>
<dbReference type="Pfam" id="PF00912">
    <property type="entry name" value="Transgly"/>
    <property type="match status" value="1"/>
</dbReference>
<keyword evidence="17" id="KW-0573">Peptidoglycan synthesis</keyword>
<evidence type="ECO:0000256" key="16">
    <source>
        <dbReference type="ARBA" id="ARBA00022968"/>
    </source>
</evidence>
<keyword evidence="19" id="KW-0472">Membrane</keyword>
<keyword evidence="21" id="KW-0511">Multifunctional enzyme</keyword>
<dbReference type="AlphaFoldDB" id="A0AAE3HH33"/>
<dbReference type="InterPro" id="IPR036950">
    <property type="entry name" value="PBP_transglycosylase"/>
</dbReference>
<keyword evidence="14" id="KW-0378">Hydrolase</keyword>
<dbReference type="GO" id="GO:0009002">
    <property type="term" value="F:serine-type D-Ala-D-Ala carboxypeptidase activity"/>
    <property type="evidence" value="ECO:0007669"/>
    <property type="project" value="UniProtKB-EC"/>
</dbReference>
<evidence type="ECO:0000256" key="25">
    <source>
        <dbReference type="ARBA" id="ARBA00049902"/>
    </source>
</evidence>
<dbReference type="Gene3D" id="1.10.3810.10">
    <property type="entry name" value="Biosynthetic peptidoglycan transglycosylase-like"/>
    <property type="match status" value="1"/>
</dbReference>
<evidence type="ECO:0000256" key="26">
    <source>
        <dbReference type="ARBA" id="ARBA00060592"/>
    </source>
</evidence>
<evidence type="ECO:0000256" key="23">
    <source>
        <dbReference type="ARBA" id="ARBA00034000"/>
    </source>
</evidence>
<dbReference type="Proteomes" id="UP001205748">
    <property type="component" value="Unassembled WGS sequence"/>
</dbReference>
<gene>
    <name evidence="28" type="ORF">NSA47_13740</name>
</gene>
<proteinExistence type="inferred from homology"/>
<keyword evidence="20" id="KW-0046">Antibiotic resistance</keyword>
<evidence type="ECO:0000256" key="4">
    <source>
        <dbReference type="ARBA" id="ARBA00007090"/>
    </source>
</evidence>
<dbReference type="RefSeq" id="WP_257532933.1">
    <property type="nucleotide sequence ID" value="NZ_JANKAS010000017.1"/>
</dbReference>
<dbReference type="EC" id="2.4.99.28" evidence="24"/>
<evidence type="ECO:0000256" key="11">
    <source>
        <dbReference type="ARBA" id="ARBA00022676"/>
    </source>
</evidence>
<keyword evidence="18" id="KW-1133">Transmembrane helix</keyword>
<dbReference type="GO" id="GO:0006508">
    <property type="term" value="P:proteolysis"/>
    <property type="evidence" value="ECO:0007669"/>
    <property type="project" value="UniProtKB-KW"/>
</dbReference>
<dbReference type="SUPFAM" id="SSF53955">
    <property type="entry name" value="Lysozyme-like"/>
    <property type="match status" value="1"/>
</dbReference>
<comment type="function">
    <text evidence="1">Cell wall formation. Synthesis of cross-linked peptidoglycan from the lipid intermediates. The enzyme has a penicillin-insensitive transglycosylase N-terminal domain (formation of linear glycan strands) and a penicillin-sensitive transpeptidase C-terminal domain (cross-linking of the peptide subunits).</text>
</comment>
<evidence type="ECO:0000256" key="20">
    <source>
        <dbReference type="ARBA" id="ARBA00023251"/>
    </source>
</evidence>
<evidence type="ECO:0000256" key="13">
    <source>
        <dbReference type="ARBA" id="ARBA00022692"/>
    </source>
</evidence>
<keyword evidence="11" id="KW-0328">Glycosyltransferase</keyword>
<dbReference type="GO" id="GO:0008955">
    <property type="term" value="F:peptidoglycan glycosyltransferase activity"/>
    <property type="evidence" value="ECO:0007669"/>
    <property type="project" value="UniProtKB-EC"/>
</dbReference>
<evidence type="ECO:0000256" key="17">
    <source>
        <dbReference type="ARBA" id="ARBA00022984"/>
    </source>
</evidence>
<evidence type="ECO:0000259" key="27">
    <source>
        <dbReference type="Pfam" id="PF00912"/>
    </source>
</evidence>
<protein>
    <recommendedName>
        <fullName evidence="7">Penicillin-binding protein 1A</fullName>
        <ecNumber evidence="24">2.4.99.28</ecNumber>
        <ecNumber evidence="6">3.4.16.4</ecNumber>
    </recommendedName>
</protein>
<dbReference type="InterPro" id="IPR050396">
    <property type="entry name" value="Glycosyltr_51/Transpeptidase"/>
</dbReference>
<keyword evidence="22" id="KW-0961">Cell wall biogenesis/degradation</keyword>
<evidence type="ECO:0000256" key="8">
    <source>
        <dbReference type="ARBA" id="ARBA00022475"/>
    </source>
</evidence>
<evidence type="ECO:0000256" key="9">
    <source>
        <dbReference type="ARBA" id="ARBA00022645"/>
    </source>
</evidence>
<evidence type="ECO:0000256" key="6">
    <source>
        <dbReference type="ARBA" id="ARBA00012448"/>
    </source>
</evidence>
<dbReference type="GO" id="GO:0009252">
    <property type="term" value="P:peptidoglycan biosynthetic process"/>
    <property type="evidence" value="ECO:0007669"/>
    <property type="project" value="UniProtKB-KW"/>
</dbReference>
<dbReference type="GO" id="GO:0071555">
    <property type="term" value="P:cell wall organization"/>
    <property type="evidence" value="ECO:0007669"/>
    <property type="project" value="UniProtKB-KW"/>
</dbReference>
<dbReference type="GO" id="GO:0005886">
    <property type="term" value="C:plasma membrane"/>
    <property type="evidence" value="ECO:0007669"/>
    <property type="project" value="UniProtKB-SubCell"/>
</dbReference>
<feature type="domain" description="Glycosyl transferase family 51" evidence="27">
    <location>
        <begin position="37"/>
        <end position="208"/>
    </location>
</feature>
<evidence type="ECO:0000256" key="18">
    <source>
        <dbReference type="ARBA" id="ARBA00022989"/>
    </source>
</evidence>
<comment type="subcellular location">
    <subcellularLocation>
        <location evidence="2">Cell membrane</location>
        <topology evidence="2">Single-pass type II membrane protein</topology>
    </subcellularLocation>
</comment>
<dbReference type="GO" id="GO:0030288">
    <property type="term" value="C:outer membrane-bounded periplasmic space"/>
    <property type="evidence" value="ECO:0007669"/>
    <property type="project" value="TreeGrafter"/>
</dbReference>
<dbReference type="PANTHER" id="PTHR32282:SF11">
    <property type="entry name" value="PENICILLIN-BINDING PROTEIN 1B"/>
    <property type="match status" value="1"/>
</dbReference>
<organism evidence="28 29">
    <name type="scientific">Irregularibacter muris</name>
    <dbReference type="NCBI Taxonomy" id="1796619"/>
    <lineage>
        <taxon>Bacteria</taxon>
        <taxon>Bacillati</taxon>
        <taxon>Bacillota</taxon>
        <taxon>Clostridia</taxon>
        <taxon>Eubacteriales</taxon>
        <taxon>Eubacteriaceae</taxon>
        <taxon>Irregularibacter</taxon>
    </lineage>
</organism>
<evidence type="ECO:0000256" key="15">
    <source>
        <dbReference type="ARBA" id="ARBA00022960"/>
    </source>
</evidence>
<name>A0AAE3HH33_9FIRM</name>
<keyword evidence="9" id="KW-0121">Carboxypeptidase</keyword>
<comment type="pathway">
    <text evidence="26">Glycan biosynthesis.</text>
</comment>
<keyword evidence="12" id="KW-0808">Transferase</keyword>
<comment type="caution">
    <text evidence="28">The sequence shown here is derived from an EMBL/GenBank/DDBJ whole genome shotgun (WGS) entry which is preliminary data.</text>
</comment>
<keyword evidence="15" id="KW-0133">Cell shape</keyword>
<evidence type="ECO:0000256" key="1">
    <source>
        <dbReference type="ARBA" id="ARBA00002624"/>
    </source>
</evidence>
<evidence type="ECO:0000313" key="28">
    <source>
        <dbReference type="EMBL" id="MCR1900026.1"/>
    </source>
</evidence>